<evidence type="ECO:0000259" key="2">
    <source>
        <dbReference type="Pfam" id="PF03644"/>
    </source>
</evidence>
<dbReference type="PANTHER" id="PTHR13246">
    <property type="entry name" value="ENDO BETA N-ACETYLGLUCOSAMINIDASE"/>
    <property type="match status" value="1"/>
</dbReference>
<protein>
    <recommendedName>
        <fullName evidence="6">Mannosyl-glycoprotein endo-beta-N-acetylglucosaminidase</fullName>
    </recommendedName>
</protein>
<dbReference type="CDD" id="cd06547">
    <property type="entry name" value="GH85_ENGase"/>
    <property type="match status" value="1"/>
</dbReference>
<dbReference type="SUPFAM" id="SSF49785">
    <property type="entry name" value="Galactose-binding domain-like"/>
    <property type="match status" value="2"/>
</dbReference>
<dbReference type="Proteomes" id="UP001371305">
    <property type="component" value="Unassembled WGS sequence"/>
</dbReference>
<dbReference type="InterPro" id="IPR054110">
    <property type="entry name" value="EndoD-like_D2"/>
</dbReference>
<dbReference type="InterPro" id="IPR008979">
    <property type="entry name" value="Galactose-bd-like_sf"/>
</dbReference>
<reference evidence="4 5" key="1">
    <citation type="submission" date="2024-04" db="EMBL/GenBank/DDBJ databases">
        <title>Luteolibacter sp. isolated from soil.</title>
        <authorList>
            <person name="An J."/>
        </authorList>
    </citation>
    <scope>NUCLEOTIDE SEQUENCE [LARGE SCALE GENOMIC DNA]</scope>
    <source>
        <strain evidence="4 5">Y139</strain>
    </source>
</reference>
<feature type="chain" id="PRO_5046041855" description="Mannosyl-glycoprotein endo-beta-N-acetylglucosaminidase" evidence="1">
    <location>
        <begin position="25"/>
        <end position="1155"/>
    </location>
</feature>
<evidence type="ECO:0000256" key="1">
    <source>
        <dbReference type="SAM" id="SignalP"/>
    </source>
</evidence>
<keyword evidence="5" id="KW-1185">Reference proteome</keyword>
<dbReference type="SUPFAM" id="SSF49265">
    <property type="entry name" value="Fibronectin type III"/>
    <property type="match status" value="1"/>
</dbReference>
<dbReference type="InterPro" id="IPR013783">
    <property type="entry name" value="Ig-like_fold"/>
</dbReference>
<organism evidence="4 5">
    <name type="scientific">Luteolibacter soli</name>
    <dbReference type="NCBI Taxonomy" id="3135280"/>
    <lineage>
        <taxon>Bacteria</taxon>
        <taxon>Pseudomonadati</taxon>
        <taxon>Verrucomicrobiota</taxon>
        <taxon>Verrucomicrobiia</taxon>
        <taxon>Verrucomicrobiales</taxon>
        <taxon>Verrucomicrobiaceae</taxon>
        <taxon>Luteolibacter</taxon>
    </lineage>
</organism>
<evidence type="ECO:0000259" key="3">
    <source>
        <dbReference type="Pfam" id="PF21910"/>
    </source>
</evidence>
<comment type="caution">
    <text evidence="4">The sequence shown here is derived from an EMBL/GenBank/DDBJ whole genome shotgun (WGS) entry which is preliminary data.</text>
</comment>
<evidence type="ECO:0008006" key="6">
    <source>
        <dbReference type="Google" id="ProtNLM"/>
    </source>
</evidence>
<dbReference type="InterPro" id="IPR005201">
    <property type="entry name" value="TIM_ENGase"/>
</dbReference>
<dbReference type="Pfam" id="PF03644">
    <property type="entry name" value="Glyco_hydro_85"/>
    <property type="match status" value="1"/>
</dbReference>
<dbReference type="InterPro" id="IPR036116">
    <property type="entry name" value="FN3_sf"/>
</dbReference>
<dbReference type="Gene3D" id="2.60.120.260">
    <property type="entry name" value="Galactose-binding domain-like"/>
    <property type="match status" value="3"/>
</dbReference>
<dbReference type="RefSeq" id="WP_341403275.1">
    <property type="nucleotide sequence ID" value="NZ_JBBUKT010000002.1"/>
</dbReference>
<proteinExistence type="predicted"/>
<feature type="domain" description="Cytosolic endo-beta-N-acetylglucosaminidase TIM barrel" evidence="2">
    <location>
        <begin position="239"/>
        <end position="536"/>
    </location>
</feature>
<dbReference type="Gene3D" id="2.60.40.10">
    <property type="entry name" value="Immunoglobulins"/>
    <property type="match status" value="2"/>
</dbReference>
<dbReference type="EMBL" id="JBBUKT010000002">
    <property type="protein sequence ID" value="MEK7949857.1"/>
    <property type="molecule type" value="Genomic_DNA"/>
</dbReference>
<dbReference type="Gene3D" id="3.20.20.80">
    <property type="entry name" value="Glycosidases"/>
    <property type="match status" value="1"/>
</dbReference>
<dbReference type="InterPro" id="IPR032979">
    <property type="entry name" value="ENGase"/>
</dbReference>
<gene>
    <name evidence="4" type="ORF">WKV53_05105</name>
</gene>
<keyword evidence="1" id="KW-0732">Signal</keyword>
<feature type="domain" description="Endo-beta-N-acetylglucosaminidase D-like D2" evidence="3">
    <location>
        <begin position="710"/>
        <end position="792"/>
    </location>
</feature>
<evidence type="ECO:0000313" key="5">
    <source>
        <dbReference type="Proteomes" id="UP001371305"/>
    </source>
</evidence>
<sequence length="1155" mass="124777">MGKTTRLLRIAAFLIPLIASAVLAADKTYTWFRFTPTRLRDTAQPNSVQLSEFKFYRHGQALNLSQVIVANPGGSNPAAETPAKLIDGDTATKWLDLNRRAVTFRFPSAVTIDSYSFTTANDSAERDPGNWRLEGSDDGATWYLLDEIINGSVPTARLTSTAVFPLNITVPPYTSFWHPDYLLRWTPADDSSADFNRSYVPRATRAVNPALNVNANARPNEGRVAVLTTFGSTSFQPSQGSAVEHFNAYTGWPYTDKLVFWGGSAGEGLILAPSAPVIDAGHRNGVPVLGNVFLPPTAYGGQVHWVRTFIQKNGSEFPVADKLIEVARYYGFDGWFLNQETAGTNSTDAANMRDFISYFRSRAPELEIMWYDAMTSSGSVSWQNALTASNEMFMKYNSQPVSHTMFLNFWWNSTMLADSRTRAVNLGVDPYSIYAGVDVESGGSSTTVDWDAVFPAGQAHRLSLAFYGQQRVFQNSGNPAGFQNAELRFWTGANADPSNTTTSDAWKGLANYIPATSPLRQLPFVTNFNRGQGNRFAVDGTVLATRGWNNLSLQDVLPTWRWIVGSTGANKLQPSLELDDAYYGGTSLKISGVLNGTNDVKLYAASLPVGADTRFRIVYKCNQGVAATRLQVALAFEDAPTTFTYLNVGTAPTAGWNTATFNLGANAGKKIAVIGLRFLGSPAISDYQMRIGRIAVYDGPTTPAAPAPATNLRVVKKDALDADTLAIRLKWDASTTAGIHHYRVVQLLPNGTRRWLGGTPGPAFFIPSVRRLSSEANMTLEVTAVGGDYGVSPVATLTVPIPAGPDVTNRLTGTWVGTAGSWNNGGDTGDKVFDGNLNTFFDAQEDSAWTGLNFGAQRRITAIRYAPRGGWAWRMLLGGVFEGANQADFSDAVTLFKLESEPPDGVYTTVPVSHPGLFRYFRFRSDGHGNVSEVQVYGYAAPVSPAAPTASLSIGSAVVSWGTTAWAASYRIERSATAGGAFTVLAENIASTSFSDATVPAGQRPWYRITAINPIGTSTPSAAAQAQPASPYVAWYLDTFGSETSPAITDLQADPDRDGLPNLLEYAMGLPALTRNAPNFAPAYAGNRVSITYSRNLAATDVPLTVQWTDDLQTWRTDGVTHETLAESNGVRTIRSSAPVGAVGKRFMRLQAGAP</sequence>
<accession>A0ABU9AQ71</accession>
<dbReference type="Pfam" id="PF21910">
    <property type="entry name" value="GH85_C"/>
    <property type="match status" value="1"/>
</dbReference>
<feature type="signal peptide" evidence="1">
    <location>
        <begin position="1"/>
        <end position="24"/>
    </location>
</feature>
<name>A0ABU9AQ71_9BACT</name>
<dbReference type="PANTHER" id="PTHR13246:SF1">
    <property type="entry name" value="CYTOSOLIC ENDO-BETA-N-ACETYLGLUCOSAMINIDASE"/>
    <property type="match status" value="1"/>
</dbReference>
<evidence type="ECO:0000313" key="4">
    <source>
        <dbReference type="EMBL" id="MEK7949857.1"/>
    </source>
</evidence>